<sequence>MPLSVSKEGHDAQDSLSGNRIYSMNLSILLVLIFSTLMG</sequence>
<evidence type="ECO:0000313" key="2">
    <source>
        <dbReference type="EMBL" id="KOF81212.1"/>
    </source>
</evidence>
<gene>
    <name evidence="2" type="ORF">OCBIM_22026846mg</name>
</gene>
<keyword evidence="1" id="KW-1133">Transmembrane helix</keyword>
<feature type="transmembrane region" description="Helical" evidence="1">
    <location>
        <begin position="20"/>
        <end position="38"/>
    </location>
</feature>
<keyword evidence="1" id="KW-0812">Transmembrane</keyword>
<evidence type="ECO:0000256" key="1">
    <source>
        <dbReference type="SAM" id="Phobius"/>
    </source>
</evidence>
<accession>A0A0L8GWE4</accession>
<proteinExistence type="predicted"/>
<organism evidence="2">
    <name type="scientific">Octopus bimaculoides</name>
    <name type="common">California two-spotted octopus</name>
    <dbReference type="NCBI Taxonomy" id="37653"/>
    <lineage>
        <taxon>Eukaryota</taxon>
        <taxon>Metazoa</taxon>
        <taxon>Spiralia</taxon>
        <taxon>Lophotrochozoa</taxon>
        <taxon>Mollusca</taxon>
        <taxon>Cephalopoda</taxon>
        <taxon>Coleoidea</taxon>
        <taxon>Octopodiformes</taxon>
        <taxon>Octopoda</taxon>
        <taxon>Incirrata</taxon>
        <taxon>Octopodidae</taxon>
        <taxon>Octopus</taxon>
    </lineage>
</organism>
<dbReference type="EMBL" id="KQ420128">
    <property type="protein sequence ID" value="KOF81212.1"/>
    <property type="molecule type" value="Genomic_DNA"/>
</dbReference>
<dbReference type="AlphaFoldDB" id="A0A0L8GWE4"/>
<name>A0A0L8GWE4_OCTBM</name>
<reference evidence="2" key="1">
    <citation type="submission" date="2015-07" db="EMBL/GenBank/DDBJ databases">
        <title>MeaNS - Measles Nucleotide Surveillance Program.</title>
        <authorList>
            <person name="Tran T."/>
            <person name="Druce J."/>
        </authorList>
    </citation>
    <scope>NUCLEOTIDE SEQUENCE</scope>
    <source>
        <strain evidence="2">UCB-OBI-ISO-001</strain>
        <tissue evidence="2">Gonad</tissue>
    </source>
</reference>
<protein>
    <submittedName>
        <fullName evidence="2">Uncharacterized protein</fullName>
    </submittedName>
</protein>
<keyword evidence="1" id="KW-0472">Membrane</keyword>